<dbReference type="RefSeq" id="WP_075414015.1">
    <property type="nucleotide sequence ID" value="NZ_MSKW01000004.1"/>
</dbReference>
<dbReference type="AlphaFoldDB" id="A0A1Q8XGT9"/>
<sequence>MKYIQQRPSNTTGKQKKRQPAGWLEILRNHWQPITAVLSLVLMALTLVATLPGATNETYALIDKLRGQSSPTSFHHSPSEPPSPSPTLETHSVTADEESSQADTPTSGCYDGNTPTPCDSPHSREVFAKPAGSSCDASALILHMGGTPGVDLLAPGLDVKPLENTEDRCVAERPSGMPNAPLKDIWASDNDHNGYKDGGELRRCFTRQGQATSCDAEHASEEFYDAPEEVDCGKKYEDFSGRPVDHSIRVTRQTRDHRIVCRAEVQVSTDRLTASVRDLENATLPIKQN</sequence>
<keyword evidence="2" id="KW-0812">Transmembrane</keyword>
<evidence type="ECO:0000313" key="4">
    <source>
        <dbReference type="Proteomes" id="UP000186769"/>
    </source>
</evidence>
<proteinExistence type="predicted"/>
<keyword evidence="2" id="KW-0472">Membrane</keyword>
<name>A0A1Q8XGT9_9ACTO</name>
<feature type="transmembrane region" description="Helical" evidence="2">
    <location>
        <begin position="34"/>
        <end position="54"/>
    </location>
</feature>
<evidence type="ECO:0000256" key="2">
    <source>
        <dbReference type="SAM" id="Phobius"/>
    </source>
</evidence>
<feature type="region of interest" description="Disordered" evidence="1">
    <location>
        <begin position="68"/>
        <end position="125"/>
    </location>
</feature>
<dbReference type="Proteomes" id="UP000186769">
    <property type="component" value="Unassembled WGS sequence"/>
</dbReference>
<feature type="compositionally biased region" description="Polar residues" evidence="1">
    <location>
        <begin position="101"/>
        <end position="117"/>
    </location>
</feature>
<evidence type="ECO:0000313" key="3">
    <source>
        <dbReference type="EMBL" id="OLO79562.1"/>
    </source>
</evidence>
<comment type="caution">
    <text evidence="3">The sequence shown here is derived from an EMBL/GenBank/DDBJ whole genome shotgun (WGS) entry which is preliminary data.</text>
</comment>
<accession>A0A1Q8XGT9</accession>
<gene>
    <name evidence="3" type="ORF">BKH15_02105</name>
</gene>
<reference evidence="3 4" key="1">
    <citation type="submission" date="2016-12" db="EMBL/GenBank/DDBJ databases">
        <title>Genomic comparison of strains in the 'Actinomyces naeslundii' group.</title>
        <authorList>
            <person name="Mughal S.R."/>
            <person name="Do T."/>
            <person name="Gilbert S.C."/>
            <person name="Witherden E.A."/>
            <person name="Didelot X."/>
            <person name="Beighton D."/>
        </authorList>
    </citation>
    <scope>NUCLEOTIDE SEQUENCE [LARGE SCALE GENOMIC DNA]</scope>
    <source>
        <strain evidence="3 4">G53E</strain>
    </source>
</reference>
<protein>
    <submittedName>
        <fullName evidence="3">Uncharacterized protein</fullName>
    </submittedName>
</protein>
<keyword evidence="2" id="KW-1133">Transmembrane helix</keyword>
<dbReference type="EMBL" id="MSKW01000004">
    <property type="protein sequence ID" value="OLO79562.1"/>
    <property type="molecule type" value="Genomic_DNA"/>
</dbReference>
<evidence type="ECO:0000256" key="1">
    <source>
        <dbReference type="SAM" id="MobiDB-lite"/>
    </source>
</evidence>
<organism evidence="3 4">
    <name type="scientific">Actinomyces oris</name>
    <dbReference type="NCBI Taxonomy" id="544580"/>
    <lineage>
        <taxon>Bacteria</taxon>
        <taxon>Bacillati</taxon>
        <taxon>Actinomycetota</taxon>
        <taxon>Actinomycetes</taxon>
        <taxon>Actinomycetales</taxon>
        <taxon>Actinomycetaceae</taxon>
        <taxon>Actinomyces</taxon>
    </lineage>
</organism>